<evidence type="ECO:0000313" key="3">
    <source>
        <dbReference type="Proteomes" id="UP000578112"/>
    </source>
</evidence>
<dbReference type="Gene3D" id="3.40.50.150">
    <property type="entry name" value="Vaccinia Virus protein VP39"/>
    <property type="match status" value="1"/>
</dbReference>
<name>A0A7W7HTW3_9ACTN</name>
<dbReference type="InterPro" id="IPR013216">
    <property type="entry name" value="Methyltransf_11"/>
</dbReference>
<dbReference type="EMBL" id="JACHNH010000001">
    <property type="protein sequence ID" value="MBB4760723.1"/>
    <property type="molecule type" value="Genomic_DNA"/>
</dbReference>
<keyword evidence="2" id="KW-0830">Ubiquinone</keyword>
<protein>
    <submittedName>
        <fullName evidence="2">Ubiquinone/menaquinone biosynthesis C-methylase UbiE</fullName>
    </submittedName>
</protein>
<evidence type="ECO:0000313" key="2">
    <source>
        <dbReference type="EMBL" id="MBB4760723.1"/>
    </source>
</evidence>
<organism evidence="2 3">
    <name type="scientific">Actinoplanes digitatis</name>
    <dbReference type="NCBI Taxonomy" id="1868"/>
    <lineage>
        <taxon>Bacteria</taxon>
        <taxon>Bacillati</taxon>
        <taxon>Actinomycetota</taxon>
        <taxon>Actinomycetes</taxon>
        <taxon>Micromonosporales</taxon>
        <taxon>Micromonosporaceae</taxon>
        <taxon>Actinoplanes</taxon>
    </lineage>
</organism>
<dbReference type="Pfam" id="PF08241">
    <property type="entry name" value="Methyltransf_11"/>
    <property type="match status" value="1"/>
</dbReference>
<dbReference type="RefSeq" id="WP_184990701.1">
    <property type="nucleotide sequence ID" value="NZ_BOMK01000028.1"/>
</dbReference>
<gene>
    <name evidence="2" type="ORF">BJ971_001279</name>
</gene>
<dbReference type="Proteomes" id="UP000578112">
    <property type="component" value="Unassembled WGS sequence"/>
</dbReference>
<proteinExistence type="predicted"/>
<dbReference type="AlphaFoldDB" id="A0A7W7HTW3"/>
<comment type="caution">
    <text evidence="2">The sequence shown here is derived from an EMBL/GenBank/DDBJ whole genome shotgun (WGS) entry which is preliminary data.</text>
</comment>
<dbReference type="SUPFAM" id="SSF53335">
    <property type="entry name" value="S-adenosyl-L-methionine-dependent methyltransferases"/>
    <property type="match status" value="1"/>
</dbReference>
<feature type="domain" description="Methyltransferase type 11" evidence="1">
    <location>
        <begin position="89"/>
        <end position="172"/>
    </location>
</feature>
<keyword evidence="3" id="KW-1185">Reference proteome</keyword>
<evidence type="ECO:0000259" key="1">
    <source>
        <dbReference type="Pfam" id="PF08241"/>
    </source>
</evidence>
<keyword evidence="2" id="KW-0489">Methyltransferase</keyword>
<dbReference type="GO" id="GO:0032259">
    <property type="term" value="P:methylation"/>
    <property type="evidence" value="ECO:0007669"/>
    <property type="project" value="UniProtKB-KW"/>
</dbReference>
<dbReference type="GO" id="GO:0008757">
    <property type="term" value="F:S-adenosylmethionine-dependent methyltransferase activity"/>
    <property type="evidence" value="ECO:0007669"/>
    <property type="project" value="InterPro"/>
</dbReference>
<accession>A0A7W7HTW3</accession>
<reference evidence="2 3" key="1">
    <citation type="submission" date="2020-08" db="EMBL/GenBank/DDBJ databases">
        <title>Sequencing the genomes of 1000 actinobacteria strains.</title>
        <authorList>
            <person name="Klenk H.-P."/>
        </authorList>
    </citation>
    <scope>NUCLEOTIDE SEQUENCE [LARGE SCALE GENOMIC DNA]</scope>
    <source>
        <strain evidence="2 3">DSM 43149</strain>
    </source>
</reference>
<keyword evidence="2" id="KW-0808">Transferase</keyword>
<sequence>MQLALDARAIAKRYCRNADGSPRSCAPYHASWPVLSLLSAVASAGHNESFFVRYIRQTAAAKGPLSIVICALADFEMLRVTLQALGGGRGHHVFILDSCPTPIMVGRHFLRIVAPAGTAVSFGLVRAEEIALRSGSVDLIATDMFLNKVPFADQPAVVSEWHRVLKRGGEVVTTVHLAENGLRIPLRADDAQVDDFSRRVVRQAATQPLLSRVEARLIAEEYAQHNTSYPIVEVDFKNYFHGFATEVVERATFEECLTWASARVVATRA</sequence>
<dbReference type="InterPro" id="IPR029063">
    <property type="entry name" value="SAM-dependent_MTases_sf"/>
</dbReference>